<dbReference type="InterPro" id="IPR007691">
    <property type="entry name" value="LpxD"/>
</dbReference>
<gene>
    <name evidence="8" type="ORF">Nepgr_017644</name>
</gene>
<evidence type="ECO:0000256" key="2">
    <source>
        <dbReference type="ARBA" id="ARBA00022556"/>
    </source>
</evidence>
<dbReference type="InterPro" id="IPR018357">
    <property type="entry name" value="Hexapep_transf_CS"/>
</dbReference>
<dbReference type="InterPro" id="IPR001451">
    <property type="entry name" value="Hexapep"/>
</dbReference>
<accession>A0AAD3SQS2</accession>
<evidence type="ECO:0000256" key="5">
    <source>
        <dbReference type="ARBA" id="ARBA00023315"/>
    </source>
</evidence>
<dbReference type="GO" id="GO:0016410">
    <property type="term" value="F:N-acyltransferase activity"/>
    <property type="evidence" value="ECO:0007669"/>
    <property type="project" value="InterPro"/>
</dbReference>
<dbReference type="SUPFAM" id="SSF52833">
    <property type="entry name" value="Thioredoxin-like"/>
    <property type="match status" value="1"/>
</dbReference>
<dbReference type="CDD" id="cd03352">
    <property type="entry name" value="LbH_LpxD"/>
    <property type="match status" value="1"/>
</dbReference>
<dbReference type="Proteomes" id="UP001279734">
    <property type="component" value="Unassembled WGS sequence"/>
</dbReference>
<dbReference type="CDD" id="cd02947">
    <property type="entry name" value="TRX_family"/>
    <property type="match status" value="1"/>
</dbReference>
<proteinExistence type="predicted"/>
<dbReference type="GO" id="GO:0016020">
    <property type="term" value="C:membrane"/>
    <property type="evidence" value="ECO:0007669"/>
    <property type="project" value="GOC"/>
</dbReference>
<dbReference type="Gene3D" id="3.40.30.10">
    <property type="entry name" value="Glutaredoxin"/>
    <property type="match status" value="1"/>
</dbReference>
<evidence type="ECO:0000256" key="1">
    <source>
        <dbReference type="ARBA" id="ARBA00022516"/>
    </source>
</evidence>
<dbReference type="AlphaFoldDB" id="A0AAD3SQS2"/>
<dbReference type="InterPro" id="IPR013766">
    <property type="entry name" value="Thioredoxin_domain"/>
</dbReference>
<dbReference type="Pfam" id="PF00132">
    <property type="entry name" value="Hexapep"/>
    <property type="match status" value="1"/>
</dbReference>
<sequence length="451" mass="48641">MGPEVTSGRKGRRSKWARAAEAERDMESQEQTNKSRVIKVDSQETWDFYISQAKDQGCPIVVHFTASWCMPSVAMNSFFEELASAYQDVLFLTVDVDDVKAVASKMEVKAMPTFLILRDGAQVDKLVGANPDEIKKRVDSFVQSIRVNLAAARGHLKNLVRSFNSRAASAKNHSALCRKECASVYFSAFHLSTCSFDLQGSSLGDAANADCVEAEVEFQKWNNGGGIFHQLAFIDPTATIEVGGVVHSRATLGADVHIGSGAIVGPGVVIGKSTKIGYNVALSNCTIGESCVIHNGVSIGQDGFGFFVDEHGNISKKLQTLSARIGNHVEIGANTCIDRGSWRDTVIGDHAKIDNLVQIGHNVIIGNRCMLCGQVGIAGSVTIGDDVILGGRVAVRDHVSIISKVRLAAGSCVTKDIKEPGDYGGFPAVPIREWRRQIAAHRRNSKKVKTQ</sequence>
<feature type="region of interest" description="Disordered" evidence="6">
    <location>
        <begin position="1"/>
        <end position="35"/>
    </location>
</feature>
<dbReference type="GO" id="GO:0009245">
    <property type="term" value="P:lipid A biosynthetic process"/>
    <property type="evidence" value="ECO:0007669"/>
    <property type="project" value="UniProtKB-KW"/>
</dbReference>
<keyword evidence="3" id="KW-0808">Transferase</keyword>
<dbReference type="PANTHER" id="PTHR43378">
    <property type="entry name" value="UDP-3-O-ACYLGLUCOSAMINE N-ACYLTRANSFERASE"/>
    <property type="match status" value="1"/>
</dbReference>
<dbReference type="EMBL" id="BSYO01000015">
    <property type="protein sequence ID" value="GMH15803.1"/>
    <property type="molecule type" value="Genomic_DNA"/>
</dbReference>
<keyword evidence="2" id="KW-0441">Lipid A biosynthesis</keyword>
<reference evidence="8" key="1">
    <citation type="submission" date="2023-05" db="EMBL/GenBank/DDBJ databases">
        <title>Nepenthes gracilis genome sequencing.</title>
        <authorList>
            <person name="Fukushima K."/>
        </authorList>
    </citation>
    <scope>NUCLEOTIDE SEQUENCE</scope>
    <source>
        <strain evidence="8">SING2019-196</strain>
    </source>
</reference>
<dbReference type="InterPro" id="IPR036249">
    <property type="entry name" value="Thioredoxin-like_sf"/>
</dbReference>
<organism evidence="8 9">
    <name type="scientific">Nepenthes gracilis</name>
    <name type="common">Slender pitcher plant</name>
    <dbReference type="NCBI Taxonomy" id="150966"/>
    <lineage>
        <taxon>Eukaryota</taxon>
        <taxon>Viridiplantae</taxon>
        <taxon>Streptophyta</taxon>
        <taxon>Embryophyta</taxon>
        <taxon>Tracheophyta</taxon>
        <taxon>Spermatophyta</taxon>
        <taxon>Magnoliopsida</taxon>
        <taxon>eudicotyledons</taxon>
        <taxon>Gunneridae</taxon>
        <taxon>Pentapetalae</taxon>
        <taxon>Caryophyllales</taxon>
        <taxon>Nepenthaceae</taxon>
        <taxon>Nepenthes</taxon>
    </lineage>
</organism>
<keyword evidence="5" id="KW-0012">Acyltransferase</keyword>
<dbReference type="Gene3D" id="2.160.10.10">
    <property type="entry name" value="Hexapeptide repeat proteins"/>
    <property type="match status" value="1"/>
</dbReference>
<dbReference type="InterPro" id="IPR011004">
    <property type="entry name" value="Trimer_LpxA-like_sf"/>
</dbReference>
<dbReference type="PROSITE" id="PS51352">
    <property type="entry name" value="THIOREDOXIN_2"/>
    <property type="match status" value="1"/>
</dbReference>
<protein>
    <recommendedName>
        <fullName evidence="7">Thioredoxin domain-containing protein</fullName>
    </recommendedName>
</protein>
<evidence type="ECO:0000313" key="8">
    <source>
        <dbReference type="EMBL" id="GMH15803.1"/>
    </source>
</evidence>
<keyword evidence="1" id="KW-0444">Lipid biosynthesis</keyword>
<dbReference type="Pfam" id="PF00085">
    <property type="entry name" value="Thioredoxin"/>
    <property type="match status" value="1"/>
</dbReference>
<dbReference type="NCBIfam" id="NF002060">
    <property type="entry name" value="PRK00892.1"/>
    <property type="match status" value="1"/>
</dbReference>
<evidence type="ECO:0000259" key="7">
    <source>
        <dbReference type="PROSITE" id="PS51352"/>
    </source>
</evidence>
<dbReference type="PROSITE" id="PS00101">
    <property type="entry name" value="HEXAPEP_TRANSFERASES"/>
    <property type="match status" value="1"/>
</dbReference>
<name>A0AAD3SQS2_NEPGR</name>
<dbReference type="SUPFAM" id="SSF51161">
    <property type="entry name" value="Trimeric LpxA-like enzymes"/>
    <property type="match status" value="1"/>
</dbReference>
<feature type="compositionally biased region" description="Basic and acidic residues" evidence="6">
    <location>
        <begin position="18"/>
        <end position="27"/>
    </location>
</feature>
<keyword evidence="4" id="KW-0443">Lipid metabolism</keyword>
<evidence type="ECO:0000256" key="3">
    <source>
        <dbReference type="ARBA" id="ARBA00022679"/>
    </source>
</evidence>
<dbReference type="PANTHER" id="PTHR43378:SF2">
    <property type="entry name" value="UDP-3-O-ACYLGLUCOSAMINE N-ACYLTRANSFERASE 1, MITOCHONDRIAL-RELATED"/>
    <property type="match status" value="1"/>
</dbReference>
<evidence type="ECO:0000313" key="9">
    <source>
        <dbReference type="Proteomes" id="UP001279734"/>
    </source>
</evidence>
<comment type="caution">
    <text evidence="8">The sequence shown here is derived from an EMBL/GenBank/DDBJ whole genome shotgun (WGS) entry which is preliminary data.</text>
</comment>
<evidence type="ECO:0000256" key="4">
    <source>
        <dbReference type="ARBA" id="ARBA00023098"/>
    </source>
</evidence>
<evidence type="ECO:0000256" key="6">
    <source>
        <dbReference type="SAM" id="MobiDB-lite"/>
    </source>
</evidence>
<feature type="domain" description="Thioredoxin" evidence="7">
    <location>
        <begin position="17"/>
        <end position="143"/>
    </location>
</feature>
<keyword evidence="9" id="KW-1185">Reference proteome</keyword>